<dbReference type="PANTHER" id="PTHR30388:SF6">
    <property type="entry name" value="XANTHINE DEHYDROGENASE SUBUNIT A-RELATED"/>
    <property type="match status" value="1"/>
</dbReference>
<dbReference type="PANTHER" id="PTHR30388">
    <property type="entry name" value="ALDEHYDE OXIDOREDUCTASE MOLYBDENUM COFACTOR ASSEMBLY PROTEIN"/>
    <property type="match status" value="1"/>
</dbReference>
<protein>
    <submittedName>
        <fullName evidence="3">XdhC family protein</fullName>
    </submittedName>
</protein>
<name>A0A4P6UU37_9BACL</name>
<dbReference type="RefSeq" id="WP_208649747.1">
    <property type="nucleotide sequence ID" value="NZ_CP036528.1"/>
</dbReference>
<feature type="domain" description="XdhC- CoxI" evidence="1">
    <location>
        <begin position="17"/>
        <end position="84"/>
    </location>
</feature>
<reference evidence="3 4" key="1">
    <citation type="submission" date="2019-02" db="EMBL/GenBank/DDBJ databases">
        <title>Ureibacillus thermophilus.</title>
        <authorList>
            <person name="Sunny J.S."/>
            <person name="Natarajan A."/>
            <person name="Saleena L.M."/>
        </authorList>
    </citation>
    <scope>NUCLEOTIDE SEQUENCE [LARGE SCALE GENOMIC DNA]</scope>
    <source>
        <strain evidence="3 4">LM102</strain>
    </source>
</reference>
<evidence type="ECO:0000313" key="3">
    <source>
        <dbReference type="EMBL" id="QBK26055.1"/>
    </source>
</evidence>
<dbReference type="InterPro" id="IPR003777">
    <property type="entry name" value="XdhC_CoxI"/>
</dbReference>
<gene>
    <name evidence="3" type="ORF">DKZ56_09365</name>
</gene>
<dbReference type="EMBL" id="CP036528">
    <property type="protein sequence ID" value="QBK26055.1"/>
    <property type="molecule type" value="Genomic_DNA"/>
</dbReference>
<evidence type="ECO:0000259" key="1">
    <source>
        <dbReference type="Pfam" id="PF02625"/>
    </source>
</evidence>
<keyword evidence="4" id="KW-1185">Reference proteome</keyword>
<dbReference type="Pfam" id="PF13478">
    <property type="entry name" value="XdhC_C"/>
    <property type="match status" value="1"/>
</dbReference>
<dbReference type="KEGG" id="uth:DKZ56_09365"/>
<proteinExistence type="predicted"/>
<dbReference type="InterPro" id="IPR036188">
    <property type="entry name" value="FAD/NAD-bd_sf"/>
</dbReference>
<dbReference type="AlphaFoldDB" id="A0A4P6UU37"/>
<sequence>MSKMYELKEIYSNIEKAWAQQEKAVLVILTDVKGSAYRLPGSKMLMTSSGKMVGTISGGCLEADLYAWAEKVFESNQPFVHQYDLSDTEIWSLGIGCKGDLQFLFLPVLKEDPSWRTIQQLIQEEKEFSMVINMKTGGKAILAEQFFENQEIPEAVLQEARQLAEHQTRAKVFTYEKIPYLIDAIKSSERVVVAGAGHDAIPVAELAHQAGFRVTVIDSRTHFNNDKRFPNAIHITKEFDEISRKEFSNSWWVIMNHHQLKDEEALRLAIESKPKYIGVLGPRYRTAEMLEHIGYDFASGPIYSPVGLDLGAETMYEVAVSIVSEMMSLRAGRTAQSLHGREKIHV</sequence>
<dbReference type="Gene3D" id="3.40.50.720">
    <property type="entry name" value="NAD(P)-binding Rossmann-like Domain"/>
    <property type="match status" value="1"/>
</dbReference>
<dbReference type="SUPFAM" id="SSF51905">
    <property type="entry name" value="FAD/NAD(P)-binding domain"/>
    <property type="match status" value="1"/>
</dbReference>
<dbReference type="Pfam" id="PF02625">
    <property type="entry name" value="XdhC_CoxI"/>
    <property type="match status" value="1"/>
</dbReference>
<dbReference type="InterPro" id="IPR052698">
    <property type="entry name" value="MoCofactor_Util/Proc"/>
</dbReference>
<feature type="domain" description="XdhC Rossmann" evidence="2">
    <location>
        <begin position="191"/>
        <end position="326"/>
    </location>
</feature>
<accession>A0A4P6UU37</accession>
<dbReference type="InterPro" id="IPR027051">
    <property type="entry name" value="XdhC_Rossmann_dom"/>
</dbReference>
<dbReference type="Proteomes" id="UP000291151">
    <property type="component" value="Chromosome"/>
</dbReference>
<evidence type="ECO:0000259" key="2">
    <source>
        <dbReference type="Pfam" id="PF13478"/>
    </source>
</evidence>
<evidence type="ECO:0000313" key="4">
    <source>
        <dbReference type="Proteomes" id="UP000291151"/>
    </source>
</evidence>
<organism evidence="3 4">
    <name type="scientific">Ureibacillus thermophilus</name>
    <dbReference type="NCBI Taxonomy" id="367743"/>
    <lineage>
        <taxon>Bacteria</taxon>
        <taxon>Bacillati</taxon>
        <taxon>Bacillota</taxon>
        <taxon>Bacilli</taxon>
        <taxon>Bacillales</taxon>
        <taxon>Caryophanaceae</taxon>
        <taxon>Ureibacillus</taxon>
    </lineage>
</organism>